<dbReference type="EMBL" id="NHYE01000090">
    <property type="protein sequence ID" value="PPR07574.1"/>
    <property type="molecule type" value="Genomic_DNA"/>
</dbReference>
<reference evidence="2 3" key="1">
    <citation type="journal article" date="2018" name="Evol. Lett.">
        <title>Horizontal gene cluster transfer increased hallucinogenic mushroom diversity.</title>
        <authorList>
            <person name="Reynolds H.T."/>
            <person name="Vijayakumar V."/>
            <person name="Gluck-Thaler E."/>
            <person name="Korotkin H.B."/>
            <person name="Matheny P.B."/>
            <person name="Slot J.C."/>
        </authorList>
    </citation>
    <scope>NUCLEOTIDE SEQUENCE [LARGE SCALE GENOMIC DNA]</scope>
    <source>
        <strain evidence="2 3">SRW20</strain>
    </source>
</reference>
<protein>
    <submittedName>
        <fullName evidence="2">Uncharacterized protein</fullName>
    </submittedName>
</protein>
<sequence>MDGNSATIEEFDPRATSSEYSTSDQRVHWGCVSEELLTREKASVSADATATAQVGPRHVHAYFQHDVMLIAPSGGHQPSNQ</sequence>
<evidence type="ECO:0000313" key="3">
    <source>
        <dbReference type="Proteomes" id="UP000284706"/>
    </source>
</evidence>
<dbReference type="Proteomes" id="UP000284706">
    <property type="component" value="Unassembled WGS sequence"/>
</dbReference>
<dbReference type="InParanoid" id="A0A409YX19"/>
<dbReference type="AlphaFoldDB" id="A0A409YX19"/>
<proteinExistence type="predicted"/>
<evidence type="ECO:0000256" key="1">
    <source>
        <dbReference type="SAM" id="MobiDB-lite"/>
    </source>
</evidence>
<feature type="compositionally biased region" description="Polar residues" evidence="1">
    <location>
        <begin position="15"/>
        <end position="24"/>
    </location>
</feature>
<comment type="caution">
    <text evidence="2">The sequence shown here is derived from an EMBL/GenBank/DDBJ whole genome shotgun (WGS) entry which is preliminary data.</text>
</comment>
<name>A0A409YX19_9AGAR</name>
<evidence type="ECO:0000313" key="2">
    <source>
        <dbReference type="EMBL" id="PPR07574.1"/>
    </source>
</evidence>
<organism evidence="2 3">
    <name type="scientific">Gymnopilus dilepis</name>
    <dbReference type="NCBI Taxonomy" id="231916"/>
    <lineage>
        <taxon>Eukaryota</taxon>
        <taxon>Fungi</taxon>
        <taxon>Dikarya</taxon>
        <taxon>Basidiomycota</taxon>
        <taxon>Agaricomycotina</taxon>
        <taxon>Agaricomycetes</taxon>
        <taxon>Agaricomycetidae</taxon>
        <taxon>Agaricales</taxon>
        <taxon>Agaricineae</taxon>
        <taxon>Hymenogastraceae</taxon>
        <taxon>Gymnopilus</taxon>
    </lineage>
</organism>
<feature type="region of interest" description="Disordered" evidence="1">
    <location>
        <begin position="1"/>
        <end position="25"/>
    </location>
</feature>
<accession>A0A409YX19</accession>
<gene>
    <name evidence="2" type="ORF">CVT26_002432</name>
</gene>
<keyword evidence="3" id="KW-1185">Reference proteome</keyword>